<reference evidence="1 2" key="1">
    <citation type="submission" date="2019-06" db="EMBL/GenBank/DDBJ databases">
        <title>Genome Sequence of the Brown Rot Fungal Pathogen Monilinia fructicola.</title>
        <authorList>
            <person name="De Miccolis Angelini R.M."/>
            <person name="Landi L."/>
            <person name="Abate D."/>
            <person name="Pollastro S."/>
            <person name="Romanazzi G."/>
            <person name="Faretra F."/>
        </authorList>
    </citation>
    <scope>NUCLEOTIDE SEQUENCE [LARGE SCALE GENOMIC DNA]</scope>
    <source>
        <strain evidence="1 2">Mfrc123</strain>
    </source>
</reference>
<name>A0A5M9JWF0_MONFR</name>
<dbReference type="EMBL" id="VICG01000003">
    <property type="protein sequence ID" value="KAA8573858.1"/>
    <property type="molecule type" value="Genomic_DNA"/>
</dbReference>
<proteinExistence type="predicted"/>
<evidence type="ECO:0000313" key="2">
    <source>
        <dbReference type="Proteomes" id="UP000322873"/>
    </source>
</evidence>
<accession>A0A5M9JWF0</accession>
<protein>
    <submittedName>
        <fullName evidence="1">Uncharacterized protein</fullName>
    </submittedName>
</protein>
<sequence>MTASGFTVNFCGFPKQGASVFLVCKSCRDMKDLRLYTSFCGWRLRWFVNPVHMLVTSQLLELPYIVTYGYGFSFQVFNRLLEYSWTSGDVQGLIVLRCRLSSSENLYLSLDLASTSTCGLIFDPGQSYDSSTRDNRDYKYHKSSLLEN</sequence>
<gene>
    <name evidence="1" type="ORF">EYC84_005411</name>
</gene>
<evidence type="ECO:0000313" key="1">
    <source>
        <dbReference type="EMBL" id="KAA8573858.1"/>
    </source>
</evidence>
<organism evidence="1 2">
    <name type="scientific">Monilinia fructicola</name>
    <name type="common">Brown rot fungus</name>
    <name type="synonym">Ciboria fructicola</name>
    <dbReference type="NCBI Taxonomy" id="38448"/>
    <lineage>
        <taxon>Eukaryota</taxon>
        <taxon>Fungi</taxon>
        <taxon>Dikarya</taxon>
        <taxon>Ascomycota</taxon>
        <taxon>Pezizomycotina</taxon>
        <taxon>Leotiomycetes</taxon>
        <taxon>Helotiales</taxon>
        <taxon>Sclerotiniaceae</taxon>
        <taxon>Monilinia</taxon>
    </lineage>
</organism>
<dbReference type="AlphaFoldDB" id="A0A5M9JWF0"/>
<dbReference type="Proteomes" id="UP000322873">
    <property type="component" value="Unassembled WGS sequence"/>
</dbReference>
<keyword evidence="2" id="KW-1185">Reference proteome</keyword>
<comment type="caution">
    <text evidence="1">The sequence shown here is derived from an EMBL/GenBank/DDBJ whole genome shotgun (WGS) entry which is preliminary data.</text>
</comment>